<comment type="caution">
    <text evidence="2">The sequence shown here is derived from an EMBL/GenBank/DDBJ whole genome shotgun (WGS) entry which is preliminary data.</text>
</comment>
<evidence type="ECO:0000259" key="1">
    <source>
        <dbReference type="PROSITE" id="PS51792"/>
    </source>
</evidence>
<proteinExistence type="predicted"/>
<evidence type="ECO:0000313" key="3">
    <source>
        <dbReference type="Proteomes" id="UP000245207"/>
    </source>
</evidence>
<evidence type="ECO:0000313" key="2">
    <source>
        <dbReference type="EMBL" id="PWA73556.1"/>
    </source>
</evidence>
<sequence length="105" mass="11133">MMTGLHTVADIFCVKCGSIVGWTYGIDYLKYTAPDLIYVHPTIDILTGGKMGGSGDLDNGSKCGILYKPTIVGAGELAAVASLWLGIPVQQLTADERMLLVGLEE</sequence>
<name>A0A2U1NJB3_ARTAN</name>
<keyword evidence="3" id="KW-1185">Reference proteome</keyword>
<protein>
    <submittedName>
        <fullName evidence="2">AAA+ ATPase domain-containing protein</fullName>
    </submittedName>
</protein>
<dbReference type="PROSITE" id="PS51792">
    <property type="entry name" value="YIPPEE"/>
    <property type="match status" value="1"/>
</dbReference>
<organism evidence="2 3">
    <name type="scientific">Artemisia annua</name>
    <name type="common">Sweet wormwood</name>
    <dbReference type="NCBI Taxonomy" id="35608"/>
    <lineage>
        <taxon>Eukaryota</taxon>
        <taxon>Viridiplantae</taxon>
        <taxon>Streptophyta</taxon>
        <taxon>Embryophyta</taxon>
        <taxon>Tracheophyta</taxon>
        <taxon>Spermatophyta</taxon>
        <taxon>Magnoliopsida</taxon>
        <taxon>eudicotyledons</taxon>
        <taxon>Gunneridae</taxon>
        <taxon>Pentapetalae</taxon>
        <taxon>asterids</taxon>
        <taxon>campanulids</taxon>
        <taxon>Asterales</taxon>
        <taxon>Asteraceae</taxon>
        <taxon>Asteroideae</taxon>
        <taxon>Anthemideae</taxon>
        <taxon>Artemisiinae</taxon>
        <taxon>Artemisia</taxon>
    </lineage>
</organism>
<dbReference type="OrthoDB" id="1728973at2759"/>
<dbReference type="InterPro" id="IPR034751">
    <property type="entry name" value="Yippee"/>
</dbReference>
<accession>A0A2U1NJB3</accession>
<dbReference type="STRING" id="35608.A0A2U1NJB3"/>
<dbReference type="AlphaFoldDB" id="A0A2U1NJB3"/>
<feature type="domain" description="Yippee" evidence="1">
    <location>
        <begin position="1"/>
        <end position="47"/>
    </location>
</feature>
<dbReference type="Proteomes" id="UP000245207">
    <property type="component" value="Unassembled WGS sequence"/>
</dbReference>
<gene>
    <name evidence="2" type="ORF">CTI12_AA258470</name>
</gene>
<reference evidence="2 3" key="1">
    <citation type="journal article" date="2018" name="Mol. Plant">
        <title>The genome of Artemisia annua provides insight into the evolution of Asteraceae family and artemisinin biosynthesis.</title>
        <authorList>
            <person name="Shen Q."/>
            <person name="Zhang L."/>
            <person name="Liao Z."/>
            <person name="Wang S."/>
            <person name="Yan T."/>
            <person name="Shi P."/>
            <person name="Liu M."/>
            <person name="Fu X."/>
            <person name="Pan Q."/>
            <person name="Wang Y."/>
            <person name="Lv Z."/>
            <person name="Lu X."/>
            <person name="Zhang F."/>
            <person name="Jiang W."/>
            <person name="Ma Y."/>
            <person name="Chen M."/>
            <person name="Hao X."/>
            <person name="Li L."/>
            <person name="Tang Y."/>
            <person name="Lv G."/>
            <person name="Zhou Y."/>
            <person name="Sun X."/>
            <person name="Brodelius P.E."/>
            <person name="Rose J.K.C."/>
            <person name="Tang K."/>
        </authorList>
    </citation>
    <scope>NUCLEOTIDE SEQUENCE [LARGE SCALE GENOMIC DNA]</scope>
    <source>
        <strain evidence="3">cv. Huhao1</strain>
        <tissue evidence="2">Leaf</tissue>
    </source>
</reference>
<dbReference type="EMBL" id="PKPP01002724">
    <property type="protein sequence ID" value="PWA73556.1"/>
    <property type="molecule type" value="Genomic_DNA"/>
</dbReference>